<evidence type="ECO:0000313" key="10">
    <source>
        <dbReference type="Proteomes" id="UP000011096"/>
    </source>
</evidence>
<feature type="domain" description="FAD-binding" evidence="8">
    <location>
        <begin position="4"/>
        <end position="170"/>
    </location>
</feature>
<feature type="transmembrane region" description="Helical" evidence="7">
    <location>
        <begin position="727"/>
        <end position="744"/>
    </location>
</feature>
<keyword evidence="5" id="KW-0560">Oxidoreductase</keyword>
<evidence type="ECO:0000256" key="2">
    <source>
        <dbReference type="ARBA" id="ARBA00007992"/>
    </source>
</evidence>
<keyword evidence="7" id="KW-0472">Membrane</keyword>
<proteinExistence type="inferred from homology"/>
<dbReference type="SUPFAM" id="SSF51905">
    <property type="entry name" value="FAD/NAD(P)-binding domain"/>
    <property type="match status" value="1"/>
</dbReference>
<evidence type="ECO:0000259" key="8">
    <source>
        <dbReference type="Pfam" id="PF01494"/>
    </source>
</evidence>
<keyword evidence="7" id="KW-1133">Transmembrane helix</keyword>
<sequence length="795" mass="86173">MGFKVIIVGGSVAGLTLANILERLGVDFTLLEAYPEIAPQVGASIGLLPNGFRILDQIQCYEPIREIAGDFYLQASYRDANGKATTTPSSDVTHHLEARTGYPSIFIDRQMLLQVLYDNLKQKNKVSPSKRVNKIELSEKGVTVHTNDGSIYEGDIVVGADGIHSTVRSEMWRIGIKENPGYFPHDEQSSATLTDPFCFFSGVPVDTRCIFGISKRPANLPAGRQITAYNDGWSYLIVDAPGNRTYWFLFEVVGETKRGKDIPRYSKEDTEKLALAHMSDRLYEEVTFGDIYKNKIMATLVPLEEYVFEKWHYKRIVCIGDASHKIDPVSGQGGNGAIEAAALLGNAIAELLEKYPDVDQLSTDLVEGAVAQVHAIRYHRAKKLVSEGHNLQQILTGRSPFSKIVTQYLVPILKEDGFLNVALPIFKAGPRVEKLAMPKRARLVPFDDELPAKPITARAVLRVATILSAGSFAALLYQSGGLAYFSTFRDVMQTQTKLFLAAVAAGSSARLSPYDASRRSPFHSPHLGVDGLFSTLTLGLVEGHRVGNRLSVLLWPTVGGLASTAFGPDAVAPLLGLGMVLQGSSTLYGRHVPPRYAKSILPSVVTGLLVPAVIAALPVQNVHIRQAAEALVAFSPIVCSLLTECMSAVLQKLAGKEKPASATKEPSYNEREDFVGMYRQQDVPALKFAYACVAGLCGAVRVAGMAFPRFDDAGSVDNSMGPLARHFGLFGLASVALSWYNIWTMRSEGFITTKKAVLAALGSATGSIFLGPGAGLAATSYWRETVMASLSDGEF</sequence>
<dbReference type="PRINTS" id="PR00420">
    <property type="entry name" value="RNGMNOXGNASE"/>
</dbReference>
<dbReference type="Gene3D" id="3.50.50.60">
    <property type="entry name" value="FAD/NAD(P)-binding domain"/>
    <property type="match status" value="1"/>
</dbReference>
<reference evidence="9 10" key="2">
    <citation type="submission" date="2020-04" db="EMBL/GenBank/DDBJ databases">
        <title>Genome sequencing and assembly of multiple isolates from the Colletotrichum gloeosporioides species complex.</title>
        <authorList>
            <person name="Gan P."/>
            <person name="Shirasu K."/>
        </authorList>
    </citation>
    <scope>NUCLEOTIDE SEQUENCE [LARGE SCALE GENOMIC DNA]</scope>
    <source>
        <strain evidence="9 10">Nara gc5</strain>
    </source>
</reference>
<dbReference type="PANTHER" id="PTHR47356">
    <property type="entry name" value="FAD-DEPENDENT MONOOXYGENASE ASQG-RELATED"/>
    <property type="match status" value="1"/>
</dbReference>
<accession>A0A7J6JD08</accession>
<dbReference type="RefSeq" id="XP_031889158.1">
    <property type="nucleotide sequence ID" value="XM_032031303.1"/>
</dbReference>
<feature type="transmembrane region" description="Helical" evidence="7">
    <location>
        <begin position="688"/>
        <end position="707"/>
    </location>
</feature>
<evidence type="ECO:0000256" key="3">
    <source>
        <dbReference type="ARBA" id="ARBA00022630"/>
    </source>
</evidence>
<evidence type="ECO:0000256" key="7">
    <source>
        <dbReference type="SAM" id="Phobius"/>
    </source>
</evidence>
<dbReference type="GO" id="GO:0004497">
    <property type="term" value="F:monooxygenase activity"/>
    <property type="evidence" value="ECO:0007669"/>
    <property type="project" value="UniProtKB-KW"/>
</dbReference>
<evidence type="ECO:0000256" key="5">
    <source>
        <dbReference type="ARBA" id="ARBA00023002"/>
    </source>
</evidence>
<keyword evidence="3" id="KW-0285">Flavoprotein</keyword>
<comment type="cofactor">
    <cofactor evidence="1">
        <name>FAD</name>
        <dbReference type="ChEBI" id="CHEBI:57692"/>
    </cofactor>
</comment>
<dbReference type="InterPro" id="IPR002938">
    <property type="entry name" value="FAD-bd"/>
</dbReference>
<keyword evidence="7" id="KW-0812">Transmembrane</keyword>
<gene>
    <name evidence="9" type="primary">andE-3</name>
    <name evidence="9" type="ORF">CGGC5_v006540</name>
</gene>
<name>A0A7J6JD08_COLFN</name>
<dbReference type="InParanoid" id="A0A7J6JD08"/>
<keyword evidence="6 9" id="KW-0503">Monooxygenase</keyword>
<dbReference type="Pfam" id="PF01494">
    <property type="entry name" value="FAD_binding_3"/>
    <property type="match status" value="2"/>
</dbReference>
<protein>
    <submittedName>
        <fullName evidence="9">FAD-dependent monooxygenase andE</fullName>
    </submittedName>
</protein>
<dbReference type="EMBL" id="ANPB02000003">
    <property type="protein sequence ID" value="KAF4487190.1"/>
    <property type="molecule type" value="Genomic_DNA"/>
</dbReference>
<feature type="transmembrane region" description="Helical" evidence="7">
    <location>
        <begin position="459"/>
        <end position="477"/>
    </location>
</feature>
<dbReference type="AlphaFoldDB" id="A0A7J6JD08"/>
<dbReference type="Proteomes" id="UP000011096">
    <property type="component" value="Unassembled WGS sequence"/>
</dbReference>
<organism evidence="9 10">
    <name type="scientific">Colletotrichum fructicola (strain Nara gc5)</name>
    <name type="common">Anthracnose fungus</name>
    <name type="synonym">Colletotrichum gloeosporioides (strain Nara gc5)</name>
    <dbReference type="NCBI Taxonomy" id="1213859"/>
    <lineage>
        <taxon>Eukaryota</taxon>
        <taxon>Fungi</taxon>
        <taxon>Dikarya</taxon>
        <taxon>Ascomycota</taxon>
        <taxon>Pezizomycotina</taxon>
        <taxon>Sordariomycetes</taxon>
        <taxon>Hypocreomycetidae</taxon>
        <taxon>Glomerellales</taxon>
        <taxon>Glomerellaceae</taxon>
        <taxon>Colletotrichum</taxon>
        <taxon>Colletotrichum gloeosporioides species complex</taxon>
    </lineage>
</organism>
<evidence type="ECO:0000313" key="9">
    <source>
        <dbReference type="EMBL" id="KAF4487190.1"/>
    </source>
</evidence>
<dbReference type="InterPro" id="IPR036188">
    <property type="entry name" value="FAD/NAD-bd_sf"/>
</dbReference>
<dbReference type="PANTHER" id="PTHR47356:SF2">
    <property type="entry name" value="FAD-BINDING DOMAIN-CONTAINING PROTEIN-RELATED"/>
    <property type="match status" value="1"/>
</dbReference>
<dbReference type="OrthoDB" id="16820at2759"/>
<reference evidence="9 10" key="1">
    <citation type="submission" date="2012-08" db="EMBL/GenBank/DDBJ databases">
        <authorList>
            <person name="Gan P.H.P."/>
            <person name="Ikeda K."/>
            <person name="Irieda H."/>
            <person name="Narusaka M."/>
            <person name="O'Connell R.J."/>
            <person name="Narusaka Y."/>
            <person name="Takano Y."/>
            <person name="Kubo Y."/>
            <person name="Shirasu K."/>
        </authorList>
    </citation>
    <scope>NUCLEOTIDE SEQUENCE [LARGE SCALE GENOMIC DNA]</scope>
    <source>
        <strain evidence="9 10">Nara gc5</strain>
    </source>
</reference>
<evidence type="ECO:0000256" key="4">
    <source>
        <dbReference type="ARBA" id="ARBA00022827"/>
    </source>
</evidence>
<comment type="caution">
    <text evidence="9">The sequence shown here is derived from an EMBL/GenBank/DDBJ whole genome shotgun (WGS) entry which is preliminary data.</text>
</comment>
<feature type="domain" description="FAD-binding" evidence="8">
    <location>
        <begin position="267"/>
        <end position="353"/>
    </location>
</feature>
<dbReference type="InterPro" id="IPR050562">
    <property type="entry name" value="FAD_mOase_fung"/>
</dbReference>
<keyword evidence="4" id="KW-0274">FAD</keyword>
<evidence type="ECO:0000256" key="6">
    <source>
        <dbReference type="ARBA" id="ARBA00023033"/>
    </source>
</evidence>
<keyword evidence="10" id="KW-1185">Reference proteome</keyword>
<dbReference type="GO" id="GO:0071949">
    <property type="term" value="F:FAD binding"/>
    <property type="evidence" value="ECO:0007669"/>
    <property type="project" value="InterPro"/>
</dbReference>
<dbReference type="GeneID" id="43615358"/>
<feature type="transmembrane region" description="Helical" evidence="7">
    <location>
        <begin position="756"/>
        <end position="782"/>
    </location>
</feature>
<evidence type="ECO:0000256" key="1">
    <source>
        <dbReference type="ARBA" id="ARBA00001974"/>
    </source>
</evidence>
<comment type="similarity">
    <text evidence="2">Belongs to the paxM FAD-dependent monooxygenase family.</text>
</comment>